<evidence type="ECO:0000313" key="6">
    <source>
        <dbReference type="Proteomes" id="UP001303046"/>
    </source>
</evidence>
<dbReference type="PROSITE" id="PS50089">
    <property type="entry name" value="ZF_RING_2"/>
    <property type="match status" value="1"/>
</dbReference>
<evidence type="ECO:0000313" key="5">
    <source>
        <dbReference type="EMBL" id="KAK6758473.1"/>
    </source>
</evidence>
<keyword evidence="1 3" id="KW-0479">Metal-binding</keyword>
<keyword evidence="2" id="KW-0862">Zinc</keyword>
<feature type="domain" description="RING-type" evidence="4">
    <location>
        <begin position="199"/>
        <end position="239"/>
    </location>
</feature>
<name>A0ABR1E766_NECAM</name>
<keyword evidence="1 3" id="KW-0863">Zinc-finger</keyword>
<evidence type="ECO:0000256" key="1">
    <source>
        <dbReference type="ARBA" id="ARBA00022771"/>
    </source>
</evidence>
<organism evidence="5 6">
    <name type="scientific">Necator americanus</name>
    <name type="common">Human hookworm</name>
    <dbReference type="NCBI Taxonomy" id="51031"/>
    <lineage>
        <taxon>Eukaryota</taxon>
        <taxon>Metazoa</taxon>
        <taxon>Ecdysozoa</taxon>
        <taxon>Nematoda</taxon>
        <taxon>Chromadorea</taxon>
        <taxon>Rhabditida</taxon>
        <taxon>Rhabditina</taxon>
        <taxon>Rhabditomorpha</taxon>
        <taxon>Strongyloidea</taxon>
        <taxon>Ancylostomatidae</taxon>
        <taxon>Bunostominae</taxon>
        <taxon>Necator</taxon>
    </lineage>
</organism>
<gene>
    <name evidence="5" type="primary">Necator_chrV.g20765</name>
    <name evidence="5" type="ORF">RB195_015972</name>
</gene>
<sequence>MEYRAPTDLVTYSQKSTNTLHITSKFTLIRPEVMELAQLYYDPYDKRSAITICDANVATYLAGRHNILHICFLKDLQQVPIMGLASYSYRDIWDVDISSLENYYAPFNFGNHRLPKSLESGGVSRGDTVQVEFQFRSNELYVRIGKNRSDWTRWLCSNFDDSIKISFVVESPKENFVIIRDDLYLDYLMNGPPRNLRHCGICGYDRDRIVIAQCGHYLCTKCWKGWFETKTDMLCCVCNKRIERHIIAKFRDSPCPIDHCRSGDTEHDYVLVPCGCVVRCVIEYEGKATKCPYEPCNKPVEEKWILYEH</sequence>
<keyword evidence="6" id="KW-1185">Reference proteome</keyword>
<dbReference type="SUPFAM" id="SSF57850">
    <property type="entry name" value="RING/U-box"/>
    <property type="match status" value="1"/>
</dbReference>
<evidence type="ECO:0000256" key="3">
    <source>
        <dbReference type="PROSITE-ProRule" id="PRU00175"/>
    </source>
</evidence>
<comment type="caution">
    <text evidence="5">The sequence shown here is derived from an EMBL/GenBank/DDBJ whole genome shotgun (WGS) entry which is preliminary data.</text>
</comment>
<dbReference type="Proteomes" id="UP001303046">
    <property type="component" value="Unassembled WGS sequence"/>
</dbReference>
<reference evidence="5 6" key="1">
    <citation type="submission" date="2023-08" db="EMBL/GenBank/DDBJ databases">
        <title>A Necator americanus chromosomal reference genome.</title>
        <authorList>
            <person name="Ilik V."/>
            <person name="Petrzelkova K.J."/>
            <person name="Pardy F."/>
            <person name="Fuh T."/>
            <person name="Niatou-Singa F.S."/>
            <person name="Gouil Q."/>
            <person name="Baker L."/>
            <person name="Ritchie M.E."/>
            <person name="Jex A.R."/>
            <person name="Gazzola D."/>
            <person name="Li H."/>
            <person name="Toshio Fujiwara R."/>
            <person name="Zhan B."/>
            <person name="Aroian R.V."/>
            <person name="Pafco B."/>
            <person name="Schwarz E.M."/>
        </authorList>
    </citation>
    <scope>NUCLEOTIDE SEQUENCE [LARGE SCALE GENOMIC DNA]</scope>
    <source>
        <strain evidence="5 6">Aroian</strain>
        <tissue evidence="5">Whole animal</tissue>
    </source>
</reference>
<proteinExistence type="predicted"/>
<evidence type="ECO:0000256" key="2">
    <source>
        <dbReference type="ARBA" id="ARBA00022833"/>
    </source>
</evidence>
<evidence type="ECO:0000259" key="4">
    <source>
        <dbReference type="PROSITE" id="PS50089"/>
    </source>
</evidence>
<dbReference type="Gene3D" id="3.30.40.10">
    <property type="entry name" value="Zinc/RING finger domain, C3HC4 (zinc finger)"/>
    <property type="match status" value="1"/>
</dbReference>
<dbReference type="InterPro" id="IPR001841">
    <property type="entry name" value="Znf_RING"/>
</dbReference>
<dbReference type="InterPro" id="IPR013083">
    <property type="entry name" value="Znf_RING/FYVE/PHD"/>
</dbReference>
<dbReference type="EMBL" id="JAVFWL010000005">
    <property type="protein sequence ID" value="KAK6758473.1"/>
    <property type="molecule type" value="Genomic_DNA"/>
</dbReference>
<accession>A0ABR1E766</accession>
<protein>
    <recommendedName>
        <fullName evidence="4">RING-type domain-containing protein</fullName>
    </recommendedName>
</protein>